<dbReference type="InterPro" id="IPR026816">
    <property type="entry name" value="Flavodoxin_dom"/>
</dbReference>
<dbReference type="RefSeq" id="WP_219506948.1">
    <property type="nucleotide sequence ID" value="NZ_JAHXDN010000008.1"/>
</dbReference>
<accession>A0A9X1G003</accession>
<name>A0A9X1G003_9RHOB</name>
<keyword evidence="6" id="KW-1185">Reference proteome</keyword>
<dbReference type="Proteomes" id="UP001138661">
    <property type="component" value="Unassembled WGS sequence"/>
</dbReference>
<dbReference type="PANTHER" id="PTHR38030:SF2">
    <property type="entry name" value="PROTOPORPHYRINOGEN IX DEHYDROGENASE [QUINONE]"/>
    <property type="match status" value="1"/>
</dbReference>
<protein>
    <submittedName>
        <fullName evidence="5">Protoporphyrinogen oxidase</fullName>
    </submittedName>
</protein>
<comment type="caution">
    <text evidence="5">The sequence shown here is derived from an EMBL/GenBank/DDBJ whole genome shotgun (WGS) entry which is preliminary data.</text>
</comment>
<evidence type="ECO:0000313" key="6">
    <source>
        <dbReference type="Proteomes" id="UP001138661"/>
    </source>
</evidence>
<dbReference type="Pfam" id="PF12724">
    <property type="entry name" value="Flavodoxin_5"/>
    <property type="match status" value="1"/>
</dbReference>
<dbReference type="InterPro" id="IPR001226">
    <property type="entry name" value="Flavodoxin_CS"/>
</dbReference>
<gene>
    <name evidence="5" type="ORF">KX928_21730</name>
</gene>
<dbReference type="EMBL" id="JAHXDN010000008">
    <property type="protein sequence ID" value="MBW4710419.1"/>
    <property type="molecule type" value="Genomic_DNA"/>
</dbReference>
<dbReference type="GO" id="GO:0010181">
    <property type="term" value="F:FMN binding"/>
    <property type="evidence" value="ECO:0007669"/>
    <property type="project" value="InterPro"/>
</dbReference>
<evidence type="ECO:0000259" key="4">
    <source>
        <dbReference type="PROSITE" id="PS50902"/>
    </source>
</evidence>
<dbReference type="GO" id="GO:0070819">
    <property type="term" value="F:menaquinone-dependent protoporphyrinogen oxidase activity"/>
    <property type="evidence" value="ECO:0007669"/>
    <property type="project" value="TreeGrafter"/>
</dbReference>
<keyword evidence="3" id="KW-0288">FMN</keyword>
<reference evidence="5" key="1">
    <citation type="submission" date="2021-07" db="EMBL/GenBank/DDBJ databases">
        <title>Roseobacter insulae sp. nov., isolated from a tidal flat.</title>
        <authorList>
            <person name="Park S."/>
            <person name="Yoon J.-H."/>
        </authorList>
    </citation>
    <scope>NUCLEOTIDE SEQUENCE</scope>
    <source>
        <strain evidence="5">YSTF-M11</strain>
    </source>
</reference>
<organism evidence="5 6">
    <name type="scientific">Roseobacter insulae</name>
    <dbReference type="NCBI Taxonomy" id="2859783"/>
    <lineage>
        <taxon>Bacteria</taxon>
        <taxon>Pseudomonadati</taxon>
        <taxon>Pseudomonadota</taxon>
        <taxon>Alphaproteobacteria</taxon>
        <taxon>Rhodobacterales</taxon>
        <taxon>Roseobacteraceae</taxon>
        <taxon>Roseobacter</taxon>
    </lineage>
</organism>
<dbReference type="InterPro" id="IPR052200">
    <property type="entry name" value="Protoporphyrinogen_IX_DH"/>
</dbReference>
<evidence type="ECO:0000256" key="1">
    <source>
        <dbReference type="ARBA" id="ARBA00001917"/>
    </source>
</evidence>
<comment type="cofactor">
    <cofactor evidence="1">
        <name>FMN</name>
        <dbReference type="ChEBI" id="CHEBI:58210"/>
    </cofactor>
</comment>
<evidence type="ECO:0000256" key="2">
    <source>
        <dbReference type="ARBA" id="ARBA00022630"/>
    </source>
</evidence>
<evidence type="ECO:0000256" key="3">
    <source>
        <dbReference type="ARBA" id="ARBA00022643"/>
    </source>
</evidence>
<proteinExistence type="predicted"/>
<dbReference type="AlphaFoldDB" id="A0A9X1G003"/>
<dbReference type="GO" id="GO:0006783">
    <property type="term" value="P:heme biosynthetic process"/>
    <property type="evidence" value="ECO:0007669"/>
    <property type="project" value="TreeGrafter"/>
</dbReference>
<dbReference type="PROSITE" id="PS00201">
    <property type="entry name" value="FLAVODOXIN"/>
    <property type="match status" value="1"/>
</dbReference>
<feature type="domain" description="Flavodoxin-like" evidence="4">
    <location>
        <begin position="3"/>
        <end position="166"/>
    </location>
</feature>
<evidence type="ECO:0000313" key="5">
    <source>
        <dbReference type="EMBL" id="MBW4710419.1"/>
    </source>
</evidence>
<dbReference type="PANTHER" id="PTHR38030">
    <property type="entry name" value="PROTOPORPHYRINOGEN IX DEHYDROGENASE [MENAQUINONE]"/>
    <property type="match status" value="1"/>
</dbReference>
<dbReference type="GO" id="GO:0009055">
    <property type="term" value="F:electron transfer activity"/>
    <property type="evidence" value="ECO:0007669"/>
    <property type="project" value="InterPro"/>
</dbReference>
<dbReference type="InterPro" id="IPR008254">
    <property type="entry name" value="Flavodoxin/NO_synth"/>
</dbReference>
<dbReference type="PROSITE" id="PS50902">
    <property type="entry name" value="FLAVODOXIN_LIKE"/>
    <property type="match status" value="1"/>
</dbReference>
<keyword evidence="2" id="KW-0285">Flavoprotein</keyword>
<sequence length="179" mass="20158">MTILIVYASIEGQTRKIARFVEDHLKDQNCNVRVVDAGDKTVSVSFDDVDKVILAASVHERRHPKPFEVFLGAHRKELAEKETLLLSVSLSAAFPEGLAEAREYVVEMNMRTEMTPDRELYVAGAVRTSQYDYYARQVLRHVVLRGKDFDPGVDEYEFTDWDALAKDVSSFVASTPSAA</sequence>